<evidence type="ECO:0000256" key="1">
    <source>
        <dbReference type="SAM" id="SignalP"/>
    </source>
</evidence>
<protein>
    <submittedName>
        <fullName evidence="2">Uncharacterized protein</fullName>
    </submittedName>
</protein>
<keyword evidence="1" id="KW-0732">Signal</keyword>
<sequence>MRPPLLVCILVVPFIVSGAAQDLTPSISWKNPNITSSKDERISIVSAALDKAVSMLQSNGQFNDSSYGIPGRLCAQMAEFDRLTNQTKYKQTLKQYFALAETVSPEFLNKMVDYGLNYGYAAARAYTAYQDPDFLALAVTSWASARRYTISKEQAALGTIDVKQFNLSTSCQGATLTGGTYVVSHACIHILLIKQWSRPLILPKQISTVLPLALFLLFRLYWQKQHLTRRISMPPSSRQILYSRISSIRPIP</sequence>
<proteinExistence type="predicted"/>
<keyword evidence="3" id="KW-1185">Reference proteome</keyword>
<name>A0A2H3AU28_9AGAR</name>
<organism evidence="2 3">
    <name type="scientific">Armillaria solidipes</name>
    <dbReference type="NCBI Taxonomy" id="1076256"/>
    <lineage>
        <taxon>Eukaryota</taxon>
        <taxon>Fungi</taxon>
        <taxon>Dikarya</taxon>
        <taxon>Basidiomycota</taxon>
        <taxon>Agaricomycotina</taxon>
        <taxon>Agaricomycetes</taxon>
        <taxon>Agaricomycetidae</taxon>
        <taxon>Agaricales</taxon>
        <taxon>Marasmiineae</taxon>
        <taxon>Physalacriaceae</taxon>
        <taxon>Armillaria</taxon>
    </lineage>
</organism>
<feature type="signal peptide" evidence="1">
    <location>
        <begin position="1"/>
        <end position="20"/>
    </location>
</feature>
<dbReference type="AlphaFoldDB" id="A0A2H3AU28"/>
<evidence type="ECO:0000313" key="3">
    <source>
        <dbReference type="Proteomes" id="UP000218334"/>
    </source>
</evidence>
<dbReference type="EMBL" id="KZ293479">
    <property type="protein sequence ID" value="PBK61070.1"/>
    <property type="molecule type" value="Genomic_DNA"/>
</dbReference>
<feature type="chain" id="PRO_5013769743" evidence="1">
    <location>
        <begin position="21"/>
        <end position="252"/>
    </location>
</feature>
<reference evidence="3" key="1">
    <citation type="journal article" date="2017" name="Nat. Ecol. Evol.">
        <title>Genome expansion and lineage-specific genetic innovations in the forest pathogenic fungi Armillaria.</title>
        <authorList>
            <person name="Sipos G."/>
            <person name="Prasanna A.N."/>
            <person name="Walter M.C."/>
            <person name="O'Connor E."/>
            <person name="Balint B."/>
            <person name="Krizsan K."/>
            <person name="Kiss B."/>
            <person name="Hess J."/>
            <person name="Varga T."/>
            <person name="Slot J."/>
            <person name="Riley R."/>
            <person name="Boka B."/>
            <person name="Rigling D."/>
            <person name="Barry K."/>
            <person name="Lee J."/>
            <person name="Mihaltcheva S."/>
            <person name="LaButti K."/>
            <person name="Lipzen A."/>
            <person name="Waldron R."/>
            <person name="Moloney N.M."/>
            <person name="Sperisen C."/>
            <person name="Kredics L."/>
            <person name="Vagvoelgyi C."/>
            <person name="Patrignani A."/>
            <person name="Fitzpatrick D."/>
            <person name="Nagy I."/>
            <person name="Doyle S."/>
            <person name="Anderson J.B."/>
            <person name="Grigoriev I.V."/>
            <person name="Gueldener U."/>
            <person name="Muensterkoetter M."/>
            <person name="Nagy L.G."/>
        </authorList>
    </citation>
    <scope>NUCLEOTIDE SEQUENCE [LARGE SCALE GENOMIC DNA]</scope>
    <source>
        <strain evidence="3">28-4</strain>
    </source>
</reference>
<dbReference type="Proteomes" id="UP000218334">
    <property type="component" value="Unassembled WGS sequence"/>
</dbReference>
<accession>A0A2H3AU28</accession>
<evidence type="ECO:0000313" key="2">
    <source>
        <dbReference type="EMBL" id="PBK61070.1"/>
    </source>
</evidence>
<gene>
    <name evidence="2" type="ORF">ARMSODRAFT_965256</name>
</gene>